<dbReference type="EMBL" id="FITM01000018">
    <property type="protein sequence ID" value="SAY38285.1"/>
    <property type="molecule type" value="Genomic_DNA"/>
</dbReference>
<keyword evidence="2" id="KW-1185">Reference proteome</keyword>
<sequence length="40" mass="4493">MAFQQAVQLFIQGFVVFPLLSPHGLLPVLRLGQSVFHIFP</sequence>
<dbReference type="AlphaFoldDB" id="A0A164Y0Q0"/>
<dbReference type="Proteomes" id="UP000182631">
    <property type="component" value="Unassembled WGS sequence"/>
</dbReference>
<accession>A0A164Y0Q0</accession>
<gene>
    <name evidence="1" type="ORF">FLM9_144</name>
</gene>
<reference evidence="2" key="1">
    <citation type="submission" date="2016-02" db="EMBL/GenBank/DDBJ databases">
        <authorList>
            <person name="liu f."/>
        </authorList>
    </citation>
    <scope>NUCLEOTIDE SEQUENCE [LARGE SCALE GENOMIC DNA]</scope>
</reference>
<evidence type="ECO:0000313" key="2">
    <source>
        <dbReference type="Proteomes" id="UP000182631"/>
    </source>
</evidence>
<evidence type="ECO:0000313" key="1">
    <source>
        <dbReference type="EMBL" id="SAY38285.1"/>
    </source>
</evidence>
<proteinExistence type="predicted"/>
<name>A0A164Y0Q0_9SYNE</name>
<organism evidence="1 2">
    <name type="scientific">Candidatus Synechococcus spongiarum</name>
    <dbReference type="NCBI Taxonomy" id="431041"/>
    <lineage>
        <taxon>Bacteria</taxon>
        <taxon>Bacillati</taxon>
        <taxon>Cyanobacteriota</taxon>
        <taxon>Cyanophyceae</taxon>
        <taxon>Synechococcales</taxon>
        <taxon>Synechococcaceae</taxon>
        <taxon>Synechococcus</taxon>
    </lineage>
</organism>
<protein>
    <submittedName>
        <fullName evidence="1">Uncharacterized protein</fullName>
    </submittedName>
</protein>